<evidence type="ECO:0000313" key="3">
    <source>
        <dbReference type="Proteomes" id="UP001167796"/>
    </source>
</evidence>
<comment type="caution">
    <text evidence="2">The sequence shown here is derived from an EMBL/GenBank/DDBJ whole genome shotgun (WGS) entry which is preliminary data.</text>
</comment>
<dbReference type="RefSeq" id="WP_305011332.1">
    <property type="nucleotide sequence ID" value="NZ_JAUQSX010000004.1"/>
</dbReference>
<accession>A0ABT9AAS7</accession>
<dbReference type="InterPro" id="IPR026444">
    <property type="entry name" value="Secre_tail"/>
</dbReference>
<keyword evidence="3" id="KW-1185">Reference proteome</keyword>
<keyword evidence="1" id="KW-0732">Signal</keyword>
<dbReference type="EMBL" id="JAUQSX010000004">
    <property type="protein sequence ID" value="MDO7846648.1"/>
    <property type="molecule type" value="Genomic_DNA"/>
</dbReference>
<organism evidence="2 3">
    <name type="scientific">Hymenobacter mellowenesis</name>
    <dbReference type="NCBI Taxonomy" id="3063995"/>
    <lineage>
        <taxon>Bacteria</taxon>
        <taxon>Pseudomonadati</taxon>
        <taxon>Bacteroidota</taxon>
        <taxon>Cytophagia</taxon>
        <taxon>Cytophagales</taxon>
        <taxon>Hymenobacteraceae</taxon>
        <taxon>Hymenobacter</taxon>
    </lineage>
</organism>
<gene>
    <name evidence="2" type="ORF">Q5H92_09795</name>
</gene>
<evidence type="ECO:0000313" key="2">
    <source>
        <dbReference type="EMBL" id="MDO7846648.1"/>
    </source>
</evidence>
<dbReference type="Proteomes" id="UP001167796">
    <property type="component" value="Unassembled WGS sequence"/>
</dbReference>
<sequence>MKHAYRCLRPLLAVVLLMTGFGARAQQAWRPFRPGLIYAYREVLSVPNNLAHTLRVDSVYATANGDSVYAFNQRLRTSTATAYPTGGSLKSRNNLFGALMRWRPGQASYTLEALAQANVQTAVSLELFPRAAVGSTWIASSQPLRTATLASRSWETLSPGVQDTVSVININTAGATATVRLSRRYGLLAGPQWLGGATGSQMEQALLPASFAQSLYNPVRLFDVQPGDEFGYDEDDIVRAIRCYDNKILRRIVSRRLTADSLIITYQEQRRNESFGYAGPCSTPAYLYYSPITINHWAIALSGNQWQPGGATMQLGALRLLTGEYVVIGTGSYPTLLVGMPIGTAGGGGCSSIANRISYYPHYVQNPSSPAIPIYRTGLDYAAWQYSFAPASTTTMEGWYGLIYSRRTINGAVTICGSPLSFRSLLPTRAAQAAELATLHPNPAAEAATLTLAQPARAGQALRLTDALGRPVWQTLVTAGQTTLTVPLAGQPAGLYLLHLSGSDGNSATWKLTHE</sequence>
<protein>
    <submittedName>
        <fullName evidence="2">T9SS type A sorting domain-containing protein</fullName>
    </submittedName>
</protein>
<feature type="signal peptide" evidence="1">
    <location>
        <begin position="1"/>
        <end position="25"/>
    </location>
</feature>
<evidence type="ECO:0000256" key="1">
    <source>
        <dbReference type="SAM" id="SignalP"/>
    </source>
</evidence>
<reference evidence="2" key="1">
    <citation type="submission" date="2023-07" db="EMBL/GenBank/DDBJ databases">
        <authorList>
            <person name="Kim M.K."/>
        </authorList>
    </citation>
    <scope>NUCLEOTIDE SEQUENCE</scope>
    <source>
        <strain evidence="2">M29</strain>
    </source>
</reference>
<feature type="chain" id="PRO_5045211688" evidence="1">
    <location>
        <begin position="26"/>
        <end position="515"/>
    </location>
</feature>
<dbReference type="NCBIfam" id="TIGR04183">
    <property type="entry name" value="Por_Secre_tail"/>
    <property type="match status" value="1"/>
</dbReference>
<proteinExistence type="predicted"/>
<name>A0ABT9AAS7_9BACT</name>